<feature type="chain" id="PRO_5031345120" evidence="2">
    <location>
        <begin position="27"/>
        <end position="101"/>
    </location>
</feature>
<dbReference type="AlphaFoldDB" id="A0A7W8AKS2"/>
<keyword evidence="2" id="KW-0732">Signal</keyword>
<evidence type="ECO:0000313" key="4">
    <source>
        <dbReference type="Proteomes" id="UP000531231"/>
    </source>
</evidence>
<feature type="region of interest" description="Disordered" evidence="1">
    <location>
        <begin position="31"/>
        <end position="75"/>
    </location>
</feature>
<sequence>MRKRQTATLSAFMTGAALLLTLPASAQDMRAPVKATQETPEPVYSLPGVKPAKPIVTPPQAEPDETYLQSNPDGSFMVGKTRVKISGSIIMDIGNNPPSNK</sequence>
<protein>
    <submittedName>
        <fullName evidence="3">Uncharacterized protein</fullName>
    </submittedName>
</protein>
<proteinExistence type="predicted"/>
<name>A0A7W8AKS2_9HYPH</name>
<keyword evidence="4" id="KW-1185">Reference proteome</keyword>
<dbReference type="RefSeq" id="WP_225684799.1">
    <property type="nucleotide sequence ID" value="NZ_JACHIL010000002.1"/>
</dbReference>
<organism evidence="3 4">
    <name type="scientific">Pseudochrobactrum saccharolyticum</name>
    <dbReference type="NCBI Taxonomy" id="354352"/>
    <lineage>
        <taxon>Bacteria</taxon>
        <taxon>Pseudomonadati</taxon>
        <taxon>Pseudomonadota</taxon>
        <taxon>Alphaproteobacteria</taxon>
        <taxon>Hyphomicrobiales</taxon>
        <taxon>Brucellaceae</taxon>
        <taxon>Pseudochrobactrum</taxon>
    </lineage>
</organism>
<evidence type="ECO:0000313" key="3">
    <source>
        <dbReference type="EMBL" id="MBB5091046.1"/>
    </source>
</evidence>
<dbReference type="EMBL" id="JACHIL010000002">
    <property type="protein sequence ID" value="MBB5091046.1"/>
    <property type="molecule type" value="Genomic_DNA"/>
</dbReference>
<comment type="caution">
    <text evidence="3">The sequence shown here is derived from an EMBL/GenBank/DDBJ whole genome shotgun (WGS) entry which is preliminary data.</text>
</comment>
<dbReference type="Proteomes" id="UP000531231">
    <property type="component" value="Unassembled WGS sequence"/>
</dbReference>
<feature type="signal peptide" evidence="2">
    <location>
        <begin position="1"/>
        <end position="26"/>
    </location>
</feature>
<evidence type="ECO:0000256" key="2">
    <source>
        <dbReference type="SAM" id="SignalP"/>
    </source>
</evidence>
<gene>
    <name evidence="3" type="ORF">HNQ68_001570</name>
</gene>
<accession>A0A7W8AKS2</accession>
<evidence type="ECO:0000256" key="1">
    <source>
        <dbReference type="SAM" id="MobiDB-lite"/>
    </source>
</evidence>
<reference evidence="3 4" key="1">
    <citation type="submission" date="2020-08" db="EMBL/GenBank/DDBJ databases">
        <title>Genomic Encyclopedia of Type Strains, Phase IV (KMG-IV): sequencing the most valuable type-strain genomes for metagenomic binning, comparative biology and taxonomic classification.</title>
        <authorList>
            <person name="Goeker M."/>
        </authorList>
    </citation>
    <scope>NUCLEOTIDE SEQUENCE [LARGE SCALE GENOMIC DNA]</scope>
    <source>
        <strain evidence="3 4">DSM 25620</strain>
    </source>
</reference>